<dbReference type="Pfam" id="PF13516">
    <property type="entry name" value="LRR_6"/>
    <property type="match status" value="1"/>
</dbReference>
<keyword evidence="18" id="KW-1185">Reference proteome</keyword>
<dbReference type="Pfam" id="PF07714">
    <property type="entry name" value="PK_Tyr_Ser-Thr"/>
    <property type="match status" value="1"/>
</dbReference>
<feature type="compositionally biased region" description="Basic and acidic residues" evidence="13">
    <location>
        <begin position="286"/>
        <end position="301"/>
    </location>
</feature>
<keyword evidence="8" id="KW-0067">ATP-binding</keyword>
<keyword evidence="12" id="KW-0325">Glycoprotein</keyword>
<gene>
    <name evidence="17" type="ORF">Syun_008890</name>
</gene>
<dbReference type="InterPro" id="IPR000719">
    <property type="entry name" value="Prot_kinase_dom"/>
</dbReference>
<dbReference type="PANTHER" id="PTHR48006">
    <property type="entry name" value="LEUCINE-RICH REPEAT-CONTAINING PROTEIN DDB_G0281931-RELATED"/>
    <property type="match status" value="1"/>
</dbReference>
<dbReference type="AlphaFoldDB" id="A0AAP0PRS7"/>
<evidence type="ECO:0000256" key="10">
    <source>
        <dbReference type="ARBA" id="ARBA00023136"/>
    </source>
</evidence>
<dbReference type="GO" id="GO:0004672">
    <property type="term" value="F:protein kinase activity"/>
    <property type="evidence" value="ECO:0007669"/>
    <property type="project" value="InterPro"/>
</dbReference>
<evidence type="ECO:0000256" key="12">
    <source>
        <dbReference type="ARBA" id="ARBA00023180"/>
    </source>
</evidence>
<dbReference type="PANTHER" id="PTHR48006:SF10">
    <property type="entry name" value="CALMODULIN-BINDING RECEPTOR KINASE CAMRLK"/>
    <property type="match status" value="1"/>
</dbReference>
<keyword evidence="7" id="KW-0547">Nucleotide-binding</keyword>
<feature type="domain" description="Protein kinase" evidence="16">
    <location>
        <begin position="411"/>
        <end position="681"/>
    </location>
</feature>
<evidence type="ECO:0000256" key="7">
    <source>
        <dbReference type="ARBA" id="ARBA00022741"/>
    </source>
</evidence>
<dbReference type="InterPro" id="IPR001611">
    <property type="entry name" value="Leu-rich_rpt"/>
</dbReference>
<evidence type="ECO:0000256" key="11">
    <source>
        <dbReference type="ARBA" id="ARBA00023170"/>
    </source>
</evidence>
<dbReference type="InterPro" id="IPR032675">
    <property type="entry name" value="LRR_dom_sf"/>
</dbReference>
<dbReference type="EMBL" id="JBBNAF010000004">
    <property type="protein sequence ID" value="KAK9150581.1"/>
    <property type="molecule type" value="Genomic_DNA"/>
</dbReference>
<dbReference type="GO" id="GO:0016020">
    <property type="term" value="C:membrane"/>
    <property type="evidence" value="ECO:0007669"/>
    <property type="project" value="UniProtKB-SubCell"/>
</dbReference>
<evidence type="ECO:0000256" key="1">
    <source>
        <dbReference type="ARBA" id="ARBA00004167"/>
    </source>
</evidence>
<keyword evidence="5 15" id="KW-0732">Signal</keyword>
<dbReference type="Gene3D" id="3.80.10.10">
    <property type="entry name" value="Ribonuclease Inhibitor"/>
    <property type="match status" value="3"/>
</dbReference>
<evidence type="ECO:0000256" key="3">
    <source>
        <dbReference type="ARBA" id="ARBA00022614"/>
    </source>
</evidence>
<protein>
    <recommendedName>
        <fullName evidence="16">Protein kinase domain-containing protein</fullName>
    </recommendedName>
</protein>
<comment type="subcellular location">
    <subcellularLocation>
        <location evidence="1">Membrane</location>
        <topology evidence="1">Single-pass membrane protein</topology>
    </subcellularLocation>
</comment>
<keyword evidence="2" id="KW-0597">Phosphoprotein</keyword>
<feature type="compositionally biased region" description="Basic residues" evidence="13">
    <location>
        <begin position="276"/>
        <end position="285"/>
    </location>
</feature>
<proteinExistence type="predicted"/>
<reference evidence="17 18" key="1">
    <citation type="submission" date="2024-01" db="EMBL/GenBank/DDBJ databases">
        <title>Genome assemblies of Stephania.</title>
        <authorList>
            <person name="Yang L."/>
        </authorList>
    </citation>
    <scope>NUCLEOTIDE SEQUENCE [LARGE SCALE GENOMIC DNA]</scope>
    <source>
        <strain evidence="17">YNDBR</strain>
        <tissue evidence="17">Leaf</tissue>
    </source>
</reference>
<dbReference type="Gene3D" id="3.30.200.20">
    <property type="entry name" value="Phosphorylase Kinase, domain 1"/>
    <property type="match status" value="1"/>
</dbReference>
<name>A0AAP0PRS7_9MAGN</name>
<keyword evidence="9 14" id="KW-1133">Transmembrane helix</keyword>
<feature type="signal peptide" evidence="15">
    <location>
        <begin position="1"/>
        <end position="19"/>
    </location>
</feature>
<feature type="chain" id="PRO_5043032419" description="Protein kinase domain-containing protein" evidence="15">
    <location>
        <begin position="20"/>
        <end position="687"/>
    </location>
</feature>
<evidence type="ECO:0000259" key="16">
    <source>
        <dbReference type="PROSITE" id="PS50011"/>
    </source>
</evidence>
<dbReference type="InterPro" id="IPR051824">
    <property type="entry name" value="LRR_Rcpt-Like_S/T_Kinase"/>
</dbReference>
<dbReference type="Pfam" id="PF00560">
    <property type="entry name" value="LRR_1"/>
    <property type="match status" value="2"/>
</dbReference>
<dbReference type="Pfam" id="PF13855">
    <property type="entry name" value="LRR_8"/>
    <property type="match status" value="1"/>
</dbReference>
<organism evidence="17 18">
    <name type="scientific">Stephania yunnanensis</name>
    <dbReference type="NCBI Taxonomy" id="152371"/>
    <lineage>
        <taxon>Eukaryota</taxon>
        <taxon>Viridiplantae</taxon>
        <taxon>Streptophyta</taxon>
        <taxon>Embryophyta</taxon>
        <taxon>Tracheophyta</taxon>
        <taxon>Spermatophyta</taxon>
        <taxon>Magnoliopsida</taxon>
        <taxon>Ranunculales</taxon>
        <taxon>Menispermaceae</taxon>
        <taxon>Menispermoideae</taxon>
        <taxon>Cissampelideae</taxon>
        <taxon>Stephania</taxon>
    </lineage>
</organism>
<evidence type="ECO:0000256" key="8">
    <source>
        <dbReference type="ARBA" id="ARBA00022840"/>
    </source>
</evidence>
<dbReference type="Proteomes" id="UP001420932">
    <property type="component" value="Unassembled WGS sequence"/>
</dbReference>
<evidence type="ECO:0000256" key="13">
    <source>
        <dbReference type="SAM" id="MobiDB-lite"/>
    </source>
</evidence>
<accession>A0AAP0PRS7</accession>
<evidence type="ECO:0000256" key="14">
    <source>
        <dbReference type="SAM" id="Phobius"/>
    </source>
</evidence>
<dbReference type="Gene3D" id="1.10.510.10">
    <property type="entry name" value="Transferase(Phosphotransferase) domain 1"/>
    <property type="match status" value="2"/>
</dbReference>
<keyword evidence="4 14" id="KW-0812">Transmembrane</keyword>
<keyword evidence="10 14" id="KW-0472">Membrane</keyword>
<feature type="region of interest" description="Disordered" evidence="13">
    <location>
        <begin position="259"/>
        <end position="307"/>
    </location>
</feature>
<dbReference type="GO" id="GO:0005524">
    <property type="term" value="F:ATP binding"/>
    <property type="evidence" value="ECO:0007669"/>
    <property type="project" value="UniProtKB-KW"/>
</dbReference>
<dbReference type="FunFam" id="3.80.10.10:FF:001678">
    <property type="entry name" value="Calmodulin-binding receptor kinase CaMRLK"/>
    <property type="match status" value="1"/>
</dbReference>
<feature type="compositionally biased region" description="Polar residues" evidence="13">
    <location>
        <begin position="259"/>
        <end position="268"/>
    </location>
</feature>
<dbReference type="InterPro" id="IPR001245">
    <property type="entry name" value="Ser-Thr/Tyr_kinase_cat_dom"/>
</dbReference>
<dbReference type="PROSITE" id="PS51450">
    <property type="entry name" value="LRR"/>
    <property type="match status" value="1"/>
</dbReference>
<sequence length="687" mass="75834">MELLIQLLLLLPILPFIDSACDTTAVEEETDHVLLSKAFSSVSGFSVSAFESPNRTCPSRRITSIDLSSRNLSGTISWAFIKNMSFLQSIDLSNNSLKGSVHGGLWSMPKLESINLSMNKLGGSIALTPTRSVSSSIRSLNLSHNRFTNSVNLSGFSNLTVLDLSNNNLGVFPSGLENLSKLLNLSLSKCNISGRASIAQHLEYLDLSKNRINGSFPSDFPNLGSLKFLNISFNNFTGHVGGEELKKFGKSAFVRAGLFNSSKTQPNEPKTESLHHQMKPKPKPKPKPEHEHRIGNHELKKPNSNSSTHNRKLVLILVLGISGLLIVAAIVVCSICVRRKARERQRRTKWAISNPVQHPSRLDKPGPFAFETGSGTWVADIKEPSTAPVVMFEKPLMSLTFTDLISATCHFGRESQLADGKSGPIYRAVLPGELHVVIKVLDKARDLRNEDAVALFEEISRVKHPNILPLSGYCIAGKEKLLLYEFMANGDLHRWLHELPRADPNVEDWTNDTWETHTEDRHVAHSHACSRERLYWHARHRIAVGIARGLAFLHHAGSKPIVHGHLVPTHVLLGDDLDPRIADFLLQTGTCTEADDVYSFGLILFELLTGKPGSGDENVAWTRRLVKDGKSVNALDPRLKLGDAESVSEMVESLRVGYLCTAESAVKRPTMQQVVGLLKDIRTRGGC</sequence>
<keyword evidence="6" id="KW-0677">Repeat</keyword>
<evidence type="ECO:0000256" key="15">
    <source>
        <dbReference type="SAM" id="SignalP"/>
    </source>
</evidence>
<dbReference type="PROSITE" id="PS50011">
    <property type="entry name" value="PROTEIN_KINASE_DOM"/>
    <property type="match status" value="1"/>
</dbReference>
<keyword evidence="3" id="KW-0433">Leucine-rich repeat</keyword>
<evidence type="ECO:0000313" key="18">
    <source>
        <dbReference type="Proteomes" id="UP001420932"/>
    </source>
</evidence>
<evidence type="ECO:0000313" key="17">
    <source>
        <dbReference type="EMBL" id="KAK9150581.1"/>
    </source>
</evidence>
<feature type="transmembrane region" description="Helical" evidence="14">
    <location>
        <begin position="313"/>
        <end position="337"/>
    </location>
</feature>
<evidence type="ECO:0000256" key="6">
    <source>
        <dbReference type="ARBA" id="ARBA00022737"/>
    </source>
</evidence>
<keyword evidence="11" id="KW-0675">Receptor</keyword>
<evidence type="ECO:0000256" key="4">
    <source>
        <dbReference type="ARBA" id="ARBA00022692"/>
    </source>
</evidence>
<evidence type="ECO:0000256" key="9">
    <source>
        <dbReference type="ARBA" id="ARBA00022989"/>
    </source>
</evidence>
<evidence type="ECO:0000256" key="2">
    <source>
        <dbReference type="ARBA" id="ARBA00022553"/>
    </source>
</evidence>
<dbReference type="SUPFAM" id="SSF56112">
    <property type="entry name" value="Protein kinase-like (PK-like)"/>
    <property type="match status" value="1"/>
</dbReference>
<dbReference type="SUPFAM" id="SSF52058">
    <property type="entry name" value="L domain-like"/>
    <property type="match status" value="1"/>
</dbReference>
<dbReference type="InterPro" id="IPR011009">
    <property type="entry name" value="Kinase-like_dom_sf"/>
</dbReference>
<comment type="caution">
    <text evidence="17">The sequence shown here is derived from an EMBL/GenBank/DDBJ whole genome shotgun (WGS) entry which is preliminary data.</text>
</comment>
<dbReference type="FunFam" id="3.30.200.20:FF:000466">
    <property type="entry name" value="Putative LRR receptor-like serine/threonine-protein kinase"/>
    <property type="match status" value="1"/>
</dbReference>
<evidence type="ECO:0000256" key="5">
    <source>
        <dbReference type="ARBA" id="ARBA00022729"/>
    </source>
</evidence>
<dbReference type="PRINTS" id="PR00019">
    <property type="entry name" value="LEURICHRPT"/>
</dbReference>